<dbReference type="RefSeq" id="WP_047812777.1">
    <property type="nucleotide sequence ID" value="NZ_LECT01000007.1"/>
</dbReference>
<dbReference type="EMBL" id="LECT01000007">
    <property type="protein sequence ID" value="KLU06916.1"/>
    <property type="molecule type" value="Genomic_DNA"/>
</dbReference>
<dbReference type="GO" id="GO:0006307">
    <property type="term" value="P:DNA alkylation repair"/>
    <property type="evidence" value="ECO:0007669"/>
    <property type="project" value="InterPro"/>
</dbReference>
<dbReference type="InterPro" id="IPR032854">
    <property type="entry name" value="ALKBH3"/>
</dbReference>
<dbReference type="GO" id="GO:0051213">
    <property type="term" value="F:dioxygenase activity"/>
    <property type="evidence" value="ECO:0007669"/>
    <property type="project" value="InterPro"/>
</dbReference>
<feature type="domain" description="Fe2OG dioxygenase" evidence="1">
    <location>
        <begin position="99"/>
        <end position="194"/>
    </location>
</feature>
<comment type="caution">
    <text evidence="2">The sequence shown here is derived from an EMBL/GenBank/DDBJ whole genome shotgun (WGS) entry which is preliminary data.</text>
</comment>
<dbReference type="AlphaFoldDB" id="A0A0J1BK61"/>
<keyword evidence="3" id="KW-1185">Reference proteome</keyword>
<evidence type="ECO:0000313" key="2">
    <source>
        <dbReference type="EMBL" id="KLU06916.1"/>
    </source>
</evidence>
<proteinExistence type="predicted"/>
<gene>
    <name evidence="2" type="ORF">RISK_000717</name>
</gene>
<dbReference type="OrthoDB" id="9796932at2"/>
<dbReference type="InterPro" id="IPR037151">
    <property type="entry name" value="AlkB-like_sf"/>
</dbReference>
<dbReference type="InterPro" id="IPR005123">
    <property type="entry name" value="Oxoglu/Fe-dep_dioxygenase_dom"/>
</dbReference>
<dbReference type="SUPFAM" id="SSF51197">
    <property type="entry name" value="Clavaminate synthase-like"/>
    <property type="match status" value="1"/>
</dbReference>
<organism evidence="2 3">
    <name type="scientific">Rhodopirellula islandica</name>
    <dbReference type="NCBI Taxonomy" id="595434"/>
    <lineage>
        <taxon>Bacteria</taxon>
        <taxon>Pseudomonadati</taxon>
        <taxon>Planctomycetota</taxon>
        <taxon>Planctomycetia</taxon>
        <taxon>Pirellulales</taxon>
        <taxon>Pirellulaceae</taxon>
        <taxon>Rhodopirellula</taxon>
    </lineage>
</organism>
<dbReference type="PATRIC" id="fig|595434.4.peg.695"/>
<evidence type="ECO:0000259" key="1">
    <source>
        <dbReference type="PROSITE" id="PS51471"/>
    </source>
</evidence>
<dbReference type="InterPro" id="IPR027450">
    <property type="entry name" value="AlkB-like"/>
</dbReference>
<dbReference type="Proteomes" id="UP000036367">
    <property type="component" value="Unassembled WGS sequence"/>
</dbReference>
<name>A0A0J1BK61_RHOIS</name>
<reference evidence="2" key="1">
    <citation type="submission" date="2015-05" db="EMBL/GenBank/DDBJ databases">
        <title>Permanent draft genome of Rhodopirellula islandicus K833.</title>
        <authorList>
            <person name="Kizina J."/>
            <person name="Richter M."/>
            <person name="Glockner F.O."/>
            <person name="Harder J."/>
        </authorList>
    </citation>
    <scope>NUCLEOTIDE SEQUENCE [LARGE SCALE GENOMIC DNA]</scope>
    <source>
        <strain evidence="2">K833</strain>
    </source>
</reference>
<sequence length="207" mass="23270">MKRIPSKTMQTISLADGGVLHFDESFLPSELADRYLVAIRDECHWEQKPGIFGHRQPRLTASYGDAGATYRYSGTVNVALPWTPTLREIKEKIEAVQGEYNFCLLNRYRSGQDSMGMHADDEPEMGSVIGSLSLGATRNFRIKHNQTKETMSFPVGHGTLIIMSGTMQQFWKHEIPKTKKPVDERINLTYRQIEGTAPQAKDPVGNG</sequence>
<dbReference type="STRING" id="595434.RISK_000717"/>
<dbReference type="Gene3D" id="2.60.120.590">
    <property type="entry name" value="Alpha-ketoglutarate-dependent dioxygenase AlkB-like"/>
    <property type="match status" value="1"/>
</dbReference>
<dbReference type="Pfam" id="PF13532">
    <property type="entry name" value="2OG-FeII_Oxy_2"/>
    <property type="match status" value="1"/>
</dbReference>
<protein>
    <submittedName>
        <fullName evidence="2">Alkylated DNA repair protein AlkB</fullName>
    </submittedName>
</protein>
<evidence type="ECO:0000313" key="3">
    <source>
        <dbReference type="Proteomes" id="UP000036367"/>
    </source>
</evidence>
<accession>A0A0J1BK61</accession>
<dbReference type="PANTHER" id="PTHR31212">
    <property type="entry name" value="ALPHA-KETOGLUTARATE-DEPENDENT DIOXYGENASE ALKB HOMOLOG 3"/>
    <property type="match status" value="1"/>
</dbReference>
<dbReference type="PROSITE" id="PS51471">
    <property type="entry name" value="FE2OG_OXY"/>
    <property type="match status" value="1"/>
</dbReference>
<dbReference type="PANTHER" id="PTHR31212:SF4">
    <property type="entry name" value="ALPHA-KETOGLUTARATE-DEPENDENT DIOXYGENASE ALKB HOMOLOG 3"/>
    <property type="match status" value="1"/>
</dbReference>